<reference evidence="1" key="1">
    <citation type="submission" date="2021-01" db="EMBL/GenBank/DDBJ databases">
        <authorList>
            <consortium name="Genoscope - CEA"/>
            <person name="William W."/>
        </authorList>
    </citation>
    <scope>NUCLEOTIDE SEQUENCE</scope>
</reference>
<dbReference type="AlphaFoldDB" id="A0A8S1XD17"/>
<keyword evidence="2" id="KW-1185">Reference proteome</keyword>
<evidence type="ECO:0000313" key="2">
    <source>
        <dbReference type="Proteomes" id="UP000683925"/>
    </source>
</evidence>
<protein>
    <submittedName>
        <fullName evidence="1">Uncharacterized protein</fullName>
    </submittedName>
</protein>
<dbReference type="Proteomes" id="UP000683925">
    <property type="component" value="Unassembled WGS sequence"/>
</dbReference>
<organism evidence="1 2">
    <name type="scientific">Paramecium octaurelia</name>
    <dbReference type="NCBI Taxonomy" id="43137"/>
    <lineage>
        <taxon>Eukaryota</taxon>
        <taxon>Sar</taxon>
        <taxon>Alveolata</taxon>
        <taxon>Ciliophora</taxon>
        <taxon>Intramacronucleata</taxon>
        <taxon>Oligohymenophorea</taxon>
        <taxon>Peniculida</taxon>
        <taxon>Parameciidae</taxon>
        <taxon>Paramecium</taxon>
    </lineage>
</organism>
<name>A0A8S1XD17_PAROT</name>
<dbReference type="EMBL" id="CAJJDP010000118">
    <property type="protein sequence ID" value="CAD8198848.1"/>
    <property type="molecule type" value="Genomic_DNA"/>
</dbReference>
<accession>A0A8S1XD17</accession>
<sequence length="76" mass="9610">MHFFKIQQFLICQQFPSLICKLRQKPTHTIKRDKTFIWRADRIEWYYLMLRSFLDLQLKGLFFSFQSRNQYDRWDV</sequence>
<gene>
    <name evidence="1" type="ORF">POCTA_138.1.T1180016</name>
</gene>
<evidence type="ECO:0000313" key="1">
    <source>
        <dbReference type="EMBL" id="CAD8198848.1"/>
    </source>
</evidence>
<comment type="caution">
    <text evidence="1">The sequence shown here is derived from an EMBL/GenBank/DDBJ whole genome shotgun (WGS) entry which is preliminary data.</text>
</comment>
<proteinExistence type="predicted"/>